<dbReference type="GO" id="GO:0051747">
    <property type="term" value="F:cytosine C-5 DNA demethylase activity"/>
    <property type="evidence" value="ECO:0007669"/>
    <property type="project" value="TreeGrafter"/>
</dbReference>
<proteinExistence type="predicted"/>
<accession>A8H785</accession>
<feature type="binding site" evidence="1">
    <location>
        <position position="216"/>
    </location>
    <ligand>
        <name>2-oxoglutarate</name>
        <dbReference type="ChEBI" id="CHEBI:16810"/>
    </ligand>
</feature>
<feature type="binding site" evidence="1">
    <location>
        <begin position="98"/>
        <end position="100"/>
    </location>
    <ligand>
        <name>substrate</name>
    </ligand>
</feature>
<dbReference type="SUPFAM" id="SSF51197">
    <property type="entry name" value="Clavaminate synthase-like"/>
    <property type="match status" value="1"/>
</dbReference>
<dbReference type="GO" id="GO:0006307">
    <property type="term" value="P:DNA alkylation repair"/>
    <property type="evidence" value="ECO:0007669"/>
    <property type="project" value="TreeGrafter"/>
</dbReference>
<name>A8H785_SHEPA</name>
<dbReference type="InterPro" id="IPR005123">
    <property type="entry name" value="Oxoglu/Fe-dep_dioxygenase_dom"/>
</dbReference>
<dbReference type="GO" id="GO:0035516">
    <property type="term" value="F:broad specificity oxidative DNA demethylase activity"/>
    <property type="evidence" value="ECO:0007669"/>
    <property type="project" value="TreeGrafter"/>
</dbReference>
<dbReference type="OrthoDB" id="190276at2"/>
<keyword evidence="5" id="KW-1185">Reference proteome</keyword>
<dbReference type="KEGG" id="spl:Spea_3106"/>
<dbReference type="PANTHER" id="PTHR31573:SF1">
    <property type="entry name" value="DNA OXIDATIVE DEMETHYLASE ALKBH2"/>
    <property type="match status" value="1"/>
</dbReference>
<dbReference type="InterPro" id="IPR037151">
    <property type="entry name" value="AlkB-like_sf"/>
</dbReference>
<organism evidence="4 5">
    <name type="scientific">Shewanella pealeana (strain ATCC 700345 / ANG-SQ1)</name>
    <dbReference type="NCBI Taxonomy" id="398579"/>
    <lineage>
        <taxon>Bacteria</taxon>
        <taxon>Pseudomonadati</taxon>
        <taxon>Pseudomonadota</taxon>
        <taxon>Gammaproteobacteria</taxon>
        <taxon>Alteromonadales</taxon>
        <taxon>Shewanellaceae</taxon>
        <taxon>Shewanella</taxon>
    </lineage>
</organism>
<reference evidence="4 5" key="1">
    <citation type="submission" date="2007-10" db="EMBL/GenBank/DDBJ databases">
        <title>Complete sequence of Shewanella pealeana ATCC 700345.</title>
        <authorList>
            <consortium name="US DOE Joint Genome Institute"/>
            <person name="Copeland A."/>
            <person name="Lucas S."/>
            <person name="Lapidus A."/>
            <person name="Barry K."/>
            <person name="Glavina del Rio T."/>
            <person name="Dalin E."/>
            <person name="Tice H."/>
            <person name="Pitluck S."/>
            <person name="Chertkov O."/>
            <person name="Brettin T."/>
            <person name="Bruce D."/>
            <person name="Detter J.C."/>
            <person name="Han C."/>
            <person name="Schmutz J."/>
            <person name="Larimer F."/>
            <person name="Land M."/>
            <person name="Hauser L."/>
            <person name="Kyrpides N."/>
            <person name="Kim E."/>
            <person name="Zhao J.-S.Z."/>
            <person name="Manno D."/>
            <person name="Hawari J."/>
            <person name="Richardson P."/>
        </authorList>
    </citation>
    <scope>NUCLEOTIDE SEQUENCE [LARGE SCALE GENOMIC DNA]</scope>
    <source>
        <strain evidence="5">ATCC 700345 / ANG-SQ1</strain>
    </source>
</reference>
<dbReference type="HOGENOM" id="CLU_048788_5_1_6"/>
<sequence length="235" mass="27072">MKQEDFDELAPVKTGQSVGEGNAKADSRFELKPPSNIPMEQDKPPFTLIKAYLNLQQQQALFNESANYPFTRPEVLLYGKSHPIPRNQVWFADQGCDYRYSGLLVQALAWPKYASKLRQKLARDFGLNSNGVLVNRYADGHESMGWHSDDEPEIEPASDIASLTLGATRDFFIRHKQSQQKICLQLQSGDLLIMHWPMQKDWEHSLPKRLKEKDVRINYTYRRLIVGFHLPEVAK</sequence>
<evidence type="ECO:0000313" key="5">
    <source>
        <dbReference type="Proteomes" id="UP000002608"/>
    </source>
</evidence>
<dbReference type="InterPro" id="IPR027450">
    <property type="entry name" value="AlkB-like"/>
</dbReference>
<dbReference type="PROSITE" id="PS51471">
    <property type="entry name" value="FE2OG_OXY"/>
    <property type="match status" value="1"/>
</dbReference>
<dbReference type="EMBL" id="CP000851">
    <property type="protein sequence ID" value="ABV88422.1"/>
    <property type="molecule type" value="Genomic_DNA"/>
</dbReference>
<evidence type="ECO:0000256" key="1">
    <source>
        <dbReference type="PIRSR" id="PIRSR632852-1"/>
    </source>
</evidence>
<dbReference type="GO" id="GO:0008198">
    <property type="term" value="F:ferrous iron binding"/>
    <property type="evidence" value="ECO:0007669"/>
    <property type="project" value="TreeGrafter"/>
</dbReference>
<feature type="binding site" evidence="1">
    <location>
        <position position="135"/>
    </location>
    <ligand>
        <name>2-oxoglutarate</name>
        <dbReference type="ChEBI" id="CHEBI:16810"/>
    </ligand>
</feature>
<dbReference type="STRING" id="398579.Spea_3106"/>
<feature type="binding site" evidence="1">
    <location>
        <position position="204"/>
    </location>
    <ligand>
        <name>2-oxoglutarate</name>
        <dbReference type="ChEBI" id="CHEBI:16810"/>
    </ligand>
</feature>
<dbReference type="Gene3D" id="2.60.120.590">
    <property type="entry name" value="Alpha-ketoglutarate-dependent dioxygenase AlkB-like"/>
    <property type="match status" value="1"/>
</dbReference>
<feature type="binding site" evidence="1">
    <location>
        <position position="137"/>
    </location>
    <ligand>
        <name>2-oxoglutarate</name>
        <dbReference type="ChEBI" id="CHEBI:16810"/>
    </ligand>
</feature>
<dbReference type="Proteomes" id="UP000002608">
    <property type="component" value="Chromosome"/>
</dbReference>
<feature type="domain" description="Fe2OG dioxygenase" evidence="3">
    <location>
        <begin position="128"/>
        <end position="225"/>
    </location>
</feature>
<feature type="binding site" evidence="1">
    <location>
        <position position="150"/>
    </location>
    <ligand>
        <name>substrate</name>
    </ligand>
</feature>
<feature type="binding site" evidence="1">
    <location>
        <position position="222"/>
    </location>
    <ligand>
        <name>2-oxoglutarate</name>
        <dbReference type="ChEBI" id="CHEBI:16810"/>
    </ligand>
</feature>
<dbReference type="RefSeq" id="WP_012156324.1">
    <property type="nucleotide sequence ID" value="NC_009901.1"/>
</dbReference>
<dbReference type="Pfam" id="PF13532">
    <property type="entry name" value="2OG-FeII_Oxy_2"/>
    <property type="match status" value="1"/>
</dbReference>
<dbReference type="PANTHER" id="PTHR31573">
    <property type="entry name" value="ALPHA-KETOGLUTARATE-DEPENDENT DIOXYGENASE ALKB HOMOLOG 2"/>
    <property type="match status" value="1"/>
</dbReference>
<dbReference type="eggNOG" id="COG3145">
    <property type="taxonomic scope" value="Bacteria"/>
</dbReference>
<dbReference type="AlphaFoldDB" id="A8H785"/>
<evidence type="ECO:0000259" key="3">
    <source>
        <dbReference type="PROSITE" id="PS51471"/>
    </source>
</evidence>
<evidence type="ECO:0000313" key="4">
    <source>
        <dbReference type="EMBL" id="ABV88422.1"/>
    </source>
</evidence>
<gene>
    <name evidence="4" type="ordered locus">Spea_3106</name>
</gene>
<evidence type="ECO:0000256" key="2">
    <source>
        <dbReference type="SAM" id="MobiDB-lite"/>
    </source>
</evidence>
<feature type="region of interest" description="Disordered" evidence="2">
    <location>
        <begin position="1"/>
        <end position="38"/>
    </location>
</feature>
<protein>
    <submittedName>
        <fullName evidence="4">2OG-Fe(II) oxygenase</fullName>
    </submittedName>
</protein>
<dbReference type="InterPro" id="IPR032852">
    <property type="entry name" value="ALKBH2"/>
</dbReference>
<feature type="binding site" evidence="1">
    <location>
        <position position="220"/>
    </location>
    <ligand>
        <name>2-oxoglutarate</name>
        <dbReference type="ChEBI" id="CHEBI:16810"/>
    </ligand>
</feature>
<feature type="binding site" evidence="1">
    <location>
        <position position="147"/>
    </location>
    <ligand>
        <name>2-oxoglutarate</name>
        <dbReference type="ChEBI" id="CHEBI:16810"/>
    </ligand>
</feature>